<evidence type="ECO:0000256" key="1">
    <source>
        <dbReference type="SAM" id="MobiDB-lite"/>
    </source>
</evidence>
<evidence type="ECO:0000256" key="2">
    <source>
        <dbReference type="SAM" id="Phobius"/>
    </source>
</evidence>
<keyword evidence="2" id="KW-0812">Transmembrane</keyword>
<accession>A0ABN7SY13</accession>
<keyword evidence="2" id="KW-0472">Membrane</keyword>
<keyword evidence="4" id="KW-1185">Reference proteome</keyword>
<proteinExistence type="predicted"/>
<feature type="compositionally biased region" description="Polar residues" evidence="1">
    <location>
        <begin position="130"/>
        <end position="141"/>
    </location>
</feature>
<sequence length="177" mass="19620">MKHNYQSVSKIAVMGNVAGSIAIFFYGYISWCVAAHLYWMSWVANWNKTAFWASLIAVLICEWIFLTLIMALSFFQANFIGCTCCCRDPSEVGAIEPAGEMIGTQNFQQYPAPGQVYPVAIEPSVPLGQPNPTQVYPTTQEEYPPAAQPNYDQSAQAPYGHYEANAAPQQVNESSFQ</sequence>
<protein>
    <submittedName>
        <fullName evidence="3">Oidioi.mRNA.OKI2018_I69.chr1.g2443.t1.cds</fullName>
    </submittedName>
</protein>
<dbReference type="EMBL" id="OU015566">
    <property type="protein sequence ID" value="CAG5105776.1"/>
    <property type="molecule type" value="Genomic_DNA"/>
</dbReference>
<evidence type="ECO:0000313" key="3">
    <source>
        <dbReference type="EMBL" id="CAG5105776.1"/>
    </source>
</evidence>
<feature type="region of interest" description="Disordered" evidence="1">
    <location>
        <begin position="128"/>
        <end position="177"/>
    </location>
</feature>
<evidence type="ECO:0000313" key="4">
    <source>
        <dbReference type="Proteomes" id="UP001158576"/>
    </source>
</evidence>
<feature type="transmembrane region" description="Helical" evidence="2">
    <location>
        <begin position="51"/>
        <end position="72"/>
    </location>
</feature>
<name>A0ABN7SY13_OIKDI</name>
<dbReference type="Proteomes" id="UP001158576">
    <property type="component" value="Chromosome 1"/>
</dbReference>
<organism evidence="3 4">
    <name type="scientific">Oikopleura dioica</name>
    <name type="common">Tunicate</name>
    <dbReference type="NCBI Taxonomy" id="34765"/>
    <lineage>
        <taxon>Eukaryota</taxon>
        <taxon>Metazoa</taxon>
        <taxon>Chordata</taxon>
        <taxon>Tunicata</taxon>
        <taxon>Appendicularia</taxon>
        <taxon>Copelata</taxon>
        <taxon>Oikopleuridae</taxon>
        <taxon>Oikopleura</taxon>
    </lineage>
</organism>
<gene>
    <name evidence="3" type="ORF">OKIOD_LOCUS11208</name>
</gene>
<feature type="compositionally biased region" description="Polar residues" evidence="1">
    <location>
        <begin position="167"/>
        <end position="177"/>
    </location>
</feature>
<feature type="transmembrane region" description="Helical" evidence="2">
    <location>
        <begin position="12"/>
        <end position="39"/>
    </location>
</feature>
<reference evidence="3 4" key="1">
    <citation type="submission" date="2021-04" db="EMBL/GenBank/DDBJ databases">
        <authorList>
            <person name="Bliznina A."/>
        </authorList>
    </citation>
    <scope>NUCLEOTIDE SEQUENCE [LARGE SCALE GENOMIC DNA]</scope>
</reference>
<keyword evidence="2" id="KW-1133">Transmembrane helix</keyword>